<sequence length="229" mass="24877">MARKETSESENPGRLKQIRLAYQMTKRVDPKVGLIVAAVGIVTFGAFLAIGFLIDHPIWAGILGFLLAFLLMAIIFGRRAEKAAFGQMEGQPGAAAAVLNNIRRGGWVVTPAVAANRHQDVIHRAVGRPGIVLVGEGNPNRVKHLLAGEKKKMSRVVADVPVTEIVVGDAEGQVPLRKLQTALLKLPRVMTKNEVRTVNDRLRALGDLISNMPIPKGPMPKNIRMPKGR</sequence>
<dbReference type="Proteomes" id="UP000050867">
    <property type="component" value="Unassembled WGS sequence"/>
</dbReference>
<accession>A0A0T6LLA2</accession>
<evidence type="ECO:0000313" key="2">
    <source>
        <dbReference type="EMBL" id="KRV46724.1"/>
    </source>
</evidence>
<dbReference type="STRING" id="76728.AQ490_12735"/>
<dbReference type="OrthoDB" id="8479889at2"/>
<keyword evidence="3" id="KW-1185">Reference proteome</keyword>
<feature type="transmembrane region" description="Helical" evidence="1">
    <location>
        <begin position="32"/>
        <end position="52"/>
    </location>
</feature>
<protein>
    <recommendedName>
        <fullName evidence="4">DUF4191 domain-containing protein</fullName>
    </recommendedName>
</protein>
<organism evidence="2 3">
    <name type="scientific">Wenjunlia vitaminophila</name>
    <name type="common">Streptomyces vitaminophilus</name>
    <dbReference type="NCBI Taxonomy" id="76728"/>
    <lineage>
        <taxon>Bacteria</taxon>
        <taxon>Bacillati</taxon>
        <taxon>Actinomycetota</taxon>
        <taxon>Actinomycetes</taxon>
        <taxon>Kitasatosporales</taxon>
        <taxon>Streptomycetaceae</taxon>
        <taxon>Wenjunlia</taxon>
    </lineage>
</organism>
<feature type="transmembrane region" description="Helical" evidence="1">
    <location>
        <begin position="58"/>
        <end position="77"/>
    </location>
</feature>
<dbReference type="RefSeq" id="WP_018382319.1">
    <property type="nucleotide sequence ID" value="NZ_LLZU01000039.1"/>
</dbReference>
<evidence type="ECO:0000256" key="1">
    <source>
        <dbReference type="SAM" id="Phobius"/>
    </source>
</evidence>
<evidence type="ECO:0008006" key="4">
    <source>
        <dbReference type="Google" id="ProtNLM"/>
    </source>
</evidence>
<comment type="caution">
    <text evidence="2">The sequence shown here is derived from an EMBL/GenBank/DDBJ whole genome shotgun (WGS) entry which is preliminary data.</text>
</comment>
<proteinExistence type="predicted"/>
<dbReference type="InterPro" id="IPR025445">
    <property type="entry name" value="DUF4191"/>
</dbReference>
<keyword evidence="1" id="KW-0472">Membrane</keyword>
<gene>
    <name evidence="2" type="ORF">AQ490_12735</name>
</gene>
<dbReference type="eggNOG" id="ENOG5031K3Y">
    <property type="taxonomic scope" value="Bacteria"/>
</dbReference>
<evidence type="ECO:0000313" key="3">
    <source>
        <dbReference type="Proteomes" id="UP000050867"/>
    </source>
</evidence>
<dbReference type="Pfam" id="PF13829">
    <property type="entry name" value="DUF4191"/>
    <property type="match status" value="1"/>
</dbReference>
<keyword evidence="1" id="KW-1133">Transmembrane helix</keyword>
<name>A0A0T6LLA2_WENVI</name>
<dbReference type="EMBL" id="LLZU01000039">
    <property type="protein sequence ID" value="KRV46724.1"/>
    <property type="molecule type" value="Genomic_DNA"/>
</dbReference>
<reference evidence="2 3" key="1">
    <citation type="submission" date="2015-10" db="EMBL/GenBank/DDBJ databases">
        <title>Draft genome sequence of pyrrolomycin-producing Streptomyces vitaminophilus.</title>
        <authorList>
            <person name="Graham D.E."/>
            <person name="Mahan K.M."/>
            <person name="Klingeman D.M."/>
            <person name="Hettich R.L."/>
            <person name="Parry R.J."/>
        </authorList>
    </citation>
    <scope>NUCLEOTIDE SEQUENCE [LARGE SCALE GENOMIC DNA]</scope>
    <source>
        <strain evidence="2 3">ATCC 31673</strain>
    </source>
</reference>
<dbReference type="AlphaFoldDB" id="A0A0T6LLA2"/>
<keyword evidence="1" id="KW-0812">Transmembrane</keyword>